<dbReference type="Pfam" id="PF21697">
    <property type="entry name" value="Ppx_C"/>
    <property type="match status" value="1"/>
</dbReference>
<dbReference type="PANTHER" id="PTHR30005">
    <property type="entry name" value="EXOPOLYPHOSPHATASE"/>
    <property type="match status" value="1"/>
</dbReference>
<dbReference type="SUPFAM" id="SSF109604">
    <property type="entry name" value="HD-domain/PDEase-like"/>
    <property type="match status" value="1"/>
</dbReference>
<dbReference type="SUPFAM" id="SSF53067">
    <property type="entry name" value="Actin-like ATPase domain"/>
    <property type="match status" value="2"/>
</dbReference>
<name>A0A4R2K7G2_9RHOB</name>
<dbReference type="Gene3D" id="1.10.3210.10">
    <property type="entry name" value="Hypothetical protein af1432"/>
    <property type="match status" value="1"/>
</dbReference>
<accession>A0A4R2K7G2</accession>
<dbReference type="InterPro" id="IPR050273">
    <property type="entry name" value="GppA/Ppx_hydrolase"/>
</dbReference>
<evidence type="ECO:0000313" key="3">
    <source>
        <dbReference type="EMBL" id="TCO69283.1"/>
    </source>
</evidence>
<dbReference type="InterPro" id="IPR003695">
    <property type="entry name" value="Ppx_GppA_N"/>
</dbReference>
<dbReference type="GO" id="GO:0016462">
    <property type="term" value="F:pyrophosphatase activity"/>
    <property type="evidence" value="ECO:0007669"/>
    <property type="project" value="TreeGrafter"/>
</dbReference>
<dbReference type="InterPro" id="IPR043129">
    <property type="entry name" value="ATPase_NBD"/>
</dbReference>
<protein>
    <submittedName>
        <fullName evidence="3">Ppx/GppA phosphatase</fullName>
    </submittedName>
</protein>
<dbReference type="InterPro" id="IPR048951">
    <property type="entry name" value="Ppx_C"/>
</dbReference>
<evidence type="ECO:0000313" key="4">
    <source>
        <dbReference type="Proteomes" id="UP000295142"/>
    </source>
</evidence>
<comment type="caution">
    <text evidence="3">The sequence shown here is derived from an EMBL/GenBank/DDBJ whole genome shotgun (WGS) entry which is preliminary data.</text>
</comment>
<keyword evidence="4" id="KW-1185">Reference proteome</keyword>
<dbReference type="CDD" id="cd24052">
    <property type="entry name" value="ASKHA_NBD_HpPPX-GppA-like"/>
    <property type="match status" value="1"/>
</dbReference>
<dbReference type="Proteomes" id="UP000295142">
    <property type="component" value="Unassembled WGS sequence"/>
</dbReference>
<dbReference type="RefSeq" id="WP_132546406.1">
    <property type="nucleotide sequence ID" value="NZ_SLWW01000016.1"/>
</dbReference>
<dbReference type="Gene3D" id="3.30.420.150">
    <property type="entry name" value="Exopolyphosphatase. Domain 2"/>
    <property type="match status" value="1"/>
</dbReference>
<dbReference type="EMBL" id="SLWW01000016">
    <property type="protein sequence ID" value="TCO69283.1"/>
    <property type="molecule type" value="Genomic_DNA"/>
</dbReference>
<dbReference type="OrthoDB" id="3698573at2"/>
<dbReference type="AlphaFoldDB" id="A0A4R2K7G2"/>
<organism evidence="3 4">
    <name type="scientific">Rhodovulum euryhalinum</name>
    <dbReference type="NCBI Taxonomy" id="35805"/>
    <lineage>
        <taxon>Bacteria</taxon>
        <taxon>Pseudomonadati</taxon>
        <taxon>Pseudomonadota</taxon>
        <taxon>Alphaproteobacteria</taxon>
        <taxon>Rhodobacterales</taxon>
        <taxon>Paracoccaceae</taxon>
        <taxon>Rhodovulum</taxon>
    </lineage>
</organism>
<feature type="domain" description="Exopolyphosphatase C-terminal" evidence="2">
    <location>
        <begin position="364"/>
        <end position="505"/>
    </location>
</feature>
<reference evidence="3 4" key="1">
    <citation type="submission" date="2019-03" db="EMBL/GenBank/DDBJ databases">
        <title>Genomic Encyclopedia of Type Strains, Phase IV (KMG-IV): sequencing the most valuable type-strain genomes for metagenomic binning, comparative biology and taxonomic classification.</title>
        <authorList>
            <person name="Goeker M."/>
        </authorList>
    </citation>
    <scope>NUCLEOTIDE SEQUENCE [LARGE SCALE GENOMIC DNA]</scope>
    <source>
        <strain evidence="3 4">DSM 4868</strain>
    </source>
</reference>
<sequence length="515" mass="56416">MDGSADNRPDAWDPFGRPLFGGPEARALSRVGVVDIGSNSVRLVVFDGAARSPAYFFNEKLMCGLGAGLGETGRLSPEGKRRALGALKRFALLGEAMGAAPLTVVATAAMRDAEDGPEFRRQIERETGLKPWVIDGAEEARLSAQGVLLGWPGAEGIVCDIGGSSMELAELRGGRVGKRGTSPLGPLKLRDVPGGQKGLARFIADEIETLASGLDCTPGRLYLVGGSWRAIARLDIERRGYPLTVLHEYRMTRKSLAATIEWIEANDIEALRLRTGTSVERMSLVPLAVQVLKRLVAHLKPREIAVSSYGIREGLLYEQMPADLRARDPLVEACRFAEASSARFPGFGKRLYNFVLPLFGAAGPEKRRLIKAACLLHDTTWRAHPDYRHEVCFDTATQANLGGLEHWERVFLGVSLLHRYKNSRAGSRFEPLFALLDPEQMRQAEVLGKAMRFGAMFSSDAPDALAELRHFPKKKRLELILDARAEALFGEVAEARFLSLAKALGVETGVRVRRH</sequence>
<evidence type="ECO:0000259" key="1">
    <source>
        <dbReference type="Pfam" id="PF02541"/>
    </source>
</evidence>
<dbReference type="PANTHER" id="PTHR30005:SF0">
    <property type="entry name" value="RETROGRADE REGULATION PROTEIN 2"/>
    <property type="match status" value="1"/>
</dbReference>
<gene>
    <name evidence="3" type="ORF">EV655_11611</name>
</gene>
<dbReference type="Gene3D" id="3.30.420.40">
    <property type="match status" value="1"/>
</dbReference>
<evidence type="ECO:0000259" key="2">
    <source>
        <dbReference type="Pfam" id="PF21697"/>
    </source>
</evidence>
<proteinExistence type="predicted"/>
<dbReference type="Pfam" id="PF02541">
    <property type="entry name" value="Ppx-GppA"/>
    <property type="match status" value="1"/>
</dbReference>
<feature type="domain" description="Ppx/GppA phosphatase N-terminal" evidence="1">
    <location>
        <begin position="45"/>
        <end position="321"/>
    </location>
</feature>